<evidence type="ECO:0000256" key="11">
    <source>
        <dbReference type="ARBA" id="ARBA00023170"/>
    </source>
</evidence>
<evidence type="ECO:0000256" key="4">
    <source>
        <dbReference type="ARBA" id="ARBA00022475"/>
    </source>
</evidence>
<feature type="domain" description="Renin receptor-like C-terminal transmembrane spanning segment" evidence="14">
    <location>
        <begin position="288"/>
        <end position="361"/>
    </location>
</feature>
<evidence type="ECO:0000313" key="16">
    <source>
        <dbReference type="Proteomes" id="UP000694888"/>
    </source>
</evidence>
<evidence type="ECO:0000256" key="1">
    <source>
        <dbReference type="ARBA" id="ARBA00004115"/>
    </source>
</evidence>
<comment type="subcellular location">
    <subcellularLocation>
        <location evidence="2">Cell membrane</location>
        <topology evidence="2">Single-pass type I membrane protein</topology>
    </subcellularLocation>
    <subcellularLocation>
        <location evidence="1">Endoplasmic reticulum membrane</location>
        <topology evidence="1">Single-pass type I membrane protein</topology>
    </subcellularLocation>
    <subcellularLocation>
        <location evidence="3">Vesicle</location>
    </subcellularLocation>
</comment>
<dbReference type="RefSeq" id="XP_005106733.1">
    <property type="nucleotide sequence ID" value="XM_005106676.3"/>
</dbReference>
<evidence type="ECO:0000256" key="13">
    <source>
        <dbReference type="SAM" id="SignalP"/>
    </source>
</evidence>
<accession>A0ABM0K1T7</accession>
<organism evidence="16 17">
    <name type="scientific">Aplysia californica</name>
    <name type="common">California sea hare</name>
    <dbReference type="NCBI Taxonomy" id="6500"/>
    <lineage>
        <taxon>Eukaryota</taxon>
        <taxon>Metazoa</taxon>
        <taxon>Spiralia</taxon>
        <taxon>Lophotrochozoa</taxon>
        <taxon>Mollusca</taxon>
        <taxon>Gastropoda</taxon>
        <taxon>Heterobranchia</taxon>
        <taxon>Euthyneura</taxon>
        <taxon>Tectipleura</taxon>
        <taxon>Aplysiida</taxon>
        <taxon>Aplysioidea</taxon>
        <taxon>Aplysiidae</taxon>
        <taxon>Aplysia</taxon>
    </lineage>
</organism>
<evidence type="ECO:0000313" key="17">
    <source>
        <dbReference type="RefSeq" id="XP_005106733.1"/>
    </source>
</evidence>
<sequence length="363" mass="39880">MASKQLTMKGIVSVVVAILVAVCEGQQLHVKHVPSYVVLQSQEGDSALPSSDLHNVLAGPLGLSNKKSPAMQTKSLLKRPKANVLITVATHKEQSLPVNSMASFALDWDVPYVKTELLMNRVQRKFLDQDPLMLELASANQAFDIKTSSSLFQSLPSSFASLQDRLLDADSFLNRLSPGSSFSSSLNSSLTSDGGLLAELQMVDDVVATLKKNVASLNGKTPDLFSFTLTGLKAIGDEHGVNSDQAKDAEKLLTNHLDQITEDLKSIYKDNVMVEVLTVPSLGQANVRKTRSLMETLANSKYGNLNLEIDYYADFPVTFNIVLWMMVVLFIAVFLVAYGIWNMNPNLESILYRVPQDEIKKNN</sequence>
<dbReference type="Pfam" id="PF25294">
    <property type="entry name" value="RENR_N"/>
    <property type="match status" value="1"/>
</dbReference>
<gene>
    <name evidence="17" type="primary">LOC101862753</name>
</gene>
<evidence type="ECO:0000256" key="8">
    <source>
        <dbReference type="ARBA" id="ARBA00022824"/>
    </source>
</evidence>
<evidence type="ECO:0000259" key="15">
    <source>
        <dbReference type="Pfam" id="PF25294"/>
    </source>
</evidence>
<feature type="signal peptide" evidence="13">
    <location>
        <begin position="1"/>
        <end position="25"/>
    </location>
</feature>
<dbReference type="PANTHER" id="PTHR13351:SF1">
    <property type="entry name" value="RENIN RECEPTOR"/>
    <property type="match status" value="1"/>
</dbReference>
<dbReference type="InterPro" id="IPR012493">
    <property type="entry name" value="Renin_rcpt"/>
</dbReference>
<evidence type="ECO:0000256" key="12">
    <source>
        <dbReference type="SAM" id="Phobius"/>
    </source>
</evidence>
<keyword evidence="7 13" id="KW-0732">Signal</keyword>
<keyword evidence="5" id="KW-0165">Cleavage on pair of basic residues</keyword>
<dbReference type="PANTHER" id="PTHR13351">
    <property type="entry name" value="RENIN RECEPTOR"/>
    <property type="match status" value="1"/>
</dbReference>
<dbReference type="Pfam" id="PF07850">
    <property type="entry name" value="Renin_r"/>
    <property type="match status" value="1"/>
</dbReference>
<evidence type="ECO:0000259" key="14">
    <source>
        <dbReference type="Pfam" id="PF07850"/>
    </source>
</evidence>
<evidence type="ECO:0000256" key="9">
    <source>
        <dbReference type="ARBA" id="ARBA00022989"/>
    </source>
</evidence>
<evidence type="ECO:0000256" key="10">
    <source>
        <dbReference type="ARBA" id="ARBA00023136"/>
    </source>
</evidence>
<keyword evidence="11 17" id="KW-0675">Receptor</keyword>
<proteinExistence type="predicted"/>
<keyword evidence="6 12" id="KW-0812">Transmembrane</keyword>
<keyword evidence="8" id="KW-0256">Endoplasmic reticulum</keyword>
<feature type="domain" description="Renin receptor N-terminal" evidence="15">
    <location>
        <begin position="25"/>
        <end position="280"/>
    </location>
</feature>
<reference evidence="17" key="1">
    <citation type="submission" date="2025-08" db="UniProtKB">
        <authorList>
            <consortium name="RefSeq"/>
        </authorList>
    </citation>
    <scope>IDENTIFICATION</scope>
</reference>
<keyword evidence="4" id="KW-1003">Cell membrane</keyword>
<dbReference type="GeneID" id="101862753"/>
<evidence type="ECO:0000256" key="2">
    <source>
        <dbReference type="ARBA" id="ARBA00004251"/>
    </source>
</evidence>
<keyword evidence="9 12" id="KW-1133">Transmembrane helix</keyword>
<dbReference type="InterPro" id="IPR056780">
    <property type="entry name" value="Renin_r_C"/>
</dbReference>
<evidence type="ECO:0000256" key="7">
    <source>
        <dbReference type="ARBA" id="ARBA00022729"/>
    </source>
</evidence>
<evidence type="ECO:0000256" key="5">
    <source>
        <dbReference type="ARBA" id="ARBA00022685"/>
    </source>
</evidence>
<dbReference type="InterPro" id="IPR057318">
    <property type="entry name" value="RENR_N"/>
</dbReference>
<feature type="chain" id="PRO_5045198439" evidence="13">
    <location>
        <begin position="26"/>
        <end position="363"/>
    </location>
</feature>
<keyword evidence="10 12" id="KW-0472">Membrane</keyword>
<keyword evidence="16" id="KW-1185">Reference proteome</keyword>
<dbReference type="Proteomes" id="UP000694888">
    <property type="component" value="Unplaced"/>
</dbReference>
<evidence type="ECO:0000256" key="6">
    <source>
        <dbReference type="ARBA" id="ARBA00022692"/>
    </source>
</evidence>
<feature type="transmembrane region" description="Helical" evidence="12">
    <location>
        <begin position="321"/>
        <end position="341"/>
    </location>
</feature>
<protein>
    <submittedName>
        <fullName evidence="17">Renin receptor</fullName>
    </submittedName>
</protein>
<evidence type="ECO:0000256" key="3">
    <source>
        <dbReference type="ARBA" id="ARBA00004373"/>
    </source>
</evidence>
<name>A0ABM0K1T7_APLCA</name>